<dbReference type="AlphaFoldDB" id="A0A327NNL3"/>
<accession>A0A327NNL3</accession>
<comment type="caution">
    <text evidence="5">The sequence shown here is derived from an EMBL/GenBank/DDBJ whole genome shotgun (WGS) entry which is preliminary data.</text>
</comment>
<dbReference type="OrthoDB" id="3831186at2"/>
<dbReference type="Gene3D" id="1.10.260.40">
    <property type="entry name" value="lambda repressor-like DNA-binding domains"/>
    <property type="match status" value="1"/>
</dbReference>
<dbReference type="Pfam" id="PF01381">
    <property type="entry name" value="HTH_3"/>
    <property type="match status" value="1"/>
</dbReference>
<dbReference type="CDD" id="cd00093">
    <property type="entry name" value="HTH_XRE"/>
    <property type="match status" value="1"/>
</dbReference>
<keyword evidence="1" id="KW-0805">Transcription regulation</keyword>
<feature type="domain" description="HTH cro/C1-type" evidence="4">
    <location>
        <begin position="11"/>
        <end position="65"/>
    </location>
</feature>
<evidence type="ECO:0000256" key="3">
    <source>
        <dbReference type="ARBA" id="ARBA00023163"/>
    </source>
</evidence>
<name>A0A327NNL3_9BACT</name>
<dbReference type="GO" id="GO:0003677">
    <property type="term" value="F:DNA binding"/>
    <property type="evidence" value="ECO:0007669"/>
    <property type="project" value="UniProtKB-KW"/>
</dbReference>
<evidence type="ECO:0000256" key="1">
    <source>
        <dbReference type="ARBA" id="ARBA00023015"/>
    </source>
</evidence>
<dbReference type="InterPro" id="IPR010982">
    <property type="entry name" value="Lambda_DNA-bd_dom_sf"/>
</dbReference>
<dbReference type="CDD" id="cd06529">
    <property type="entry name" value="S24_LexA-like"/>
    <property type="match status" value="1"/>
</dbReference>
<dbReference type="InterPro" id="IPR015927">
    <property type="entry name" value="Peptidase_S24_S26A/B/C"/>
</dbReference>
<dbReference type="Pfam" id="PF00717">
    <property type="entry name" value="Peptidase_S24"/>
    <property type="match status" value="1"/>
</dbReference>
<dbReference type="EMBL" id="QLII01000001">
    <property type="protein sequence ID" value="RAI75979.1"/>
    <property type="molecule type" value="Genomic_DNA"/>
</dbReference>
<dbReference type="Proteomes" id="UP000249016">
    <property type="component" value="Unassembled WGS sequence"/>
</dbReference>
<organism evidence="5 6">
    <name type="scientific">Spirosoma telluris</name>
    <dbReference type="NCBI Taxonomy" id="2183553"/>
    <lineage>
        <taxon>Bacteria</taxon>
        <taxon>Pseudomonadati</taxon>
        <taxon>Bacteroidota</taxon>
        <taxon>Cytophagia</taxon>
        <taxon>Cytophagales</taxon>
        <taxon>Cytophagaceae</taxon>
        <taxon>Spirosoma</taxon>
    </lineage>
</organism>
<evidence type="ECO:0000256" key="2">
    <source>
        <dbReference type="ARBA" id="ARBA00023125"/>
    </source>
</evidence>
<dbReference type="PANTHER" id="PTHR40661:SF3">
    <property type="entry name" value="FELS-1 PROPHAGE TRANSCRIPTIONAL REGULATOR"/>
    <property type="match status" value="1"/>
</dbReference>
<keyword evidence="2" id="KW-0238">DNA-binding</keyword>
<dbReference type="InterPro" id="IPR039418">
    <property type="entry name" value="LexA-like"/>
</dbReference>
<keyword evidence="6" id="KW-1185">Reference proteome</keyword>
<sequence length="226" mass="25346">MEDIMALGATIRKYRKAKNLTLQAVGASLGMSYQSIQKWEKNRAEPNTSQLLALANLFDVSVNVLVNDDVLIGNLRAIAPFNDNLTFHLPFVTVSNKTTLLNTYKDNDSIQALSETFPVTVSNITLNKSHVVIEVEGDIMESRLRNGDKVLGEAIAPENFLHEHGGVYAVMYGKKFVIRRIINNDIEQHGKLFLHADNPKYDPFPIDAKNIRAMWKVIRVVDAPID</sequence>
<dbReference type="Gene3D" id="2.10.109.10">
    <property type="entry name" value="Umud Fragment, subunit A"/>
    <property type="match status" value="1"/>
</dbReference>
<dbReference type="RefSeq" id="WP_111344988.1">
    <property type="nucleotide sequence ID" value="NZ_QLII01000001.1"/>
</dbReference>
<dbReference type="SUPFAM" id="SSF51306">
    <property type="entry name" value="LexA/Signal peptidase"/>
    <property type="match status" value="1"/>
</dbReference>
<protein>
    <recommendedName>
        <fullName evidence="4">HTH cro/C1-type domain-containing protein</fullName>
    </recommendedName>
</protein>
<gene>
    <name evidence="5" type="ORF">HMF3257_20680</name>
</gene>
<dbReference type="InterPro" id="IPR036286">
    <property type="entry name" value="LexA/Signal_pep-like_sf"/>
</dbReference>
<evidence type="ECO:0000313" key="5">
    <source>
        <dbReference type="EMBL" id="RAI75979.1"/>
    </source>
</evidence>
<dbReference type="SUPFAM" id="SSF47413">
    <property type="entry name" value="lambda repressor-like DNA-binding domains"/>
    <property type="match status" value="1"/>
</dbReference>
<evidence type="ECO:0000313" key="6">
    <source>
        <dbReference type="Proteomes" id="UP000249016"/>
    </source>
</evidence>
<reference evidence="5 6" key="1">
    <citation type="submission" date="2018-06" db="EMBL/GenBank/DDBJ databases">
        <title>Spirosoma sp. HMF3257 Genome sequencing and assembly.</title>
        <authorList>
            <person name="Kang H."/>
            <person name="Cha I."/>
            <person name="Kim H."/>
            <person name="Kang J."/>
            <person name="Joh K."/>
        </authorList>
    </citation>
    <scope>NUCLEOTIDE SEQUENCE [LARGE SCALE GENOMIC DNA]</scope>
    <source>
        <strain evidence="5 6">HMF3257</strain>
    </source>
</reference>
<dbReference type="InterPro" id="IPR001387">
    <property type="entry name" value="Cro/C1-type_HTH"/>
</dbReference>
<dbReference type="SMART" id="SM00530">
    <property type="entry name" value="HTH_XRE"/>
    <property type="match status" value="1"/>
</dbReference>
<dbReference type="PANTHER" id="PTHR40661">
    <property type="match status" value="1"/>
</dbReference>
<proteinExistence type="predicted"/>
<dbReference type="PROSITE" id="PS50943">
    <property type="entry name" value="HTH_CROC1"/>
    <property type="match status" value="1"/>
</dbReference>
<evidence type="ECO:0000259" key="4">
    <source>
        <dbReference type="PROSITE" id="PS50943"/>
    </source>
</evidence>
<keyword evidence="3" id="KW-0804">Transcription</keyword>